<dbReference type="InterPro" id="IPR012433">
    <property type="entry name" value="Imm11"/>
</dbReference>
<evidence type="ECO:0000313" key="3">
    <source>
        <dbReference type="Proteomes" id="UP000662314"/>
    </source>
</evidence>
<dbReference type="Pfam" id="PF07791">
    <property type="entry name" value="Imm11"/>
    <property type="match status" value="1"/>
</dbReference>
<proteinExistence type="predicted"/>
<name>A0A8J7IC49_9NOST</name>
<sequence length="181" mass="21078">MNIYIPIPDGDNYDGFYYLDQEKSHDILFRFLNFAMYQDVEEKSEWIPLPVGIESFGTKRGDLLGVTGWTFACNNRAWKILEPLIGDSVKLLPLQCNEGEFNILKVINIIDCLDRSKADLFIFEETGKVLRIRKHAFKEELIQDRHFFAVPECKFGILVSQKFKDVVEQHQLEGLRFKQVA</sequence>
<organism evidence="2 3">
    <name type="scientific">Dendronalium phyllosphericum CENA369</name>
    <dbReference type="NCBI Taxonomy" id="1725256"/>
    <lineage>
        <taxon>Bacteria</taxon>
        <taxon>Bacillati</taxon>
        <taxon>Cyanobacteriota</taxon>
        <taxon>Cyanophyceae</taxon>
        <taxon>Nostocales</taxon>
        <taxon>Nostocaceae</taxon>
        <taxon>Dendronalium</taxon>
        <taxon>Dendronalium phyllosphericum</taxon>
    </lineage>
</organism>
<protein>
    <recommendedName>
        <fullName evidence="1">Immunity MXAN-0049 protein domain-containing protein</fullName>
    </recommendedName>
</protein>
<feature type="domain" description="Immunity MXAN-0049 protein" evidence="1">
    <location>
        <begin position="101"/>
        <end position="181"/>
    </location>
</feature>
<accession>A0A8J7IC49</accession>
<evidence type="ECO:0000259" key="1">
    <source>
        <dbReference type="Pfam" id="PF07791"/>
    </source>
</evidence>
<keyword evidence="3" id="KW-1185">Reference proteome</keyword>
<dbReference type="Proteomes" id="UP000662314">
    <property type="component" value="Unassembled WGS sequence"/>
</dbReference>
<evidence type="ECO:0000313" key="2">
    <source>
        <dbReference type="EMBL" id="MBH8576351.1"/>
    </source>
</evidence>
<gene>
    <name evidence="2" type="ORF">I8752_25835</name>
</gene>
<comment type="caution">
    <text evidence="2">The sequence shown here is derived from an EMBL/GenBank/DDBJ whole genome shotgun (WGS) entry which is preliminary data.</text>
</comment>
<dbReference type="EMBL" id="JAECZA010000228">
    <property type="protein sequence ID" value="MBH8576351.1"/>
    <property type="molecule type" value="Genomic_DNA"/>
</dbReference>
<reference evidence="2 3" key="1">
    <citation type="journal article" date="2021" name="Int. J. Syst. Evol. Microbiol.">
        <title>Amazonocrinis nigriterrae gen. nov., sp. nov., Atlanticothrix silvestris gen. nov., sp. nov. and Dendronalium phyllosphericum gen. nov., sp. nov., nostocacean cyanobacteria from Brazilian environments.</title>
        <authorList>
            <person name="Alvarenga D.O."/>
            <person name="Andreote A.P.D."/>
            <person name="Branco L.H.Z."/>
            <person name="Delbaje E."/>
            <person name="Cruz R.B."/>
            <person name="Varani A.M."/>
            <person name="Fiore M.F."/>
        </authorList>
    </citation>
    <scope>NUCLEOTIDE SEQUENCE [LARGE SCALE GENOMIC DNA]</scope>
    <source>
        <strain evidence="2 3">CENA369</strain>
    </source>
</reference>
<dbReference type="RefSeq" id="WP_214435085.1">
    <property type="nucleotide sequence ID" value="NZ_CAWPUQ010000155.1"/>
</dbReference>
<dbReference type="AlphaFoldDB" id="A0A8J7IC49"/>